<protein>
    <recommendedName>
        <fullName evidence="5">Thioredoxin domain-containing protein</fullName>
    </recommendedName>
</protein>
<dbReference type="PANTHER" id="PTHR42852">
    <property type="entry name" value="THIOL:DISULFIDE INTERCHANGE PROTEIN DSBE"/>
    <property type="match status" value="1"/>
</dbReference>
<keyword evidence="3" id="KW-1015">Disulfide bond</keyword>
<dbReference type="InterPro" id="IPR012336">
    <property type="entry name" value="Thioredoxin-like_fold"/>
</dbReference>
<accession>A0A9P6RB92</accession>
<evidence type="ECO:0000256" key="1">
    <source>
        <dbReference type="ARBA" id="ARBA00004196"/>
    </source>
</evidence>
<dbReference type="AlphaFoldDB" id="A0A9P6RB92"/>
<reference evidence="6" key="1">
    <citation type="journal article" date="2020" name="Fungal Divers.">
        <title>Resolving the Mortierellaceae phylogeny through synthesis of multi-gene phylogenetics and phylogenomics.</title>
        <authorList>
            <person name="Vandepol N."/>
            <person name="Liber J."/>
            <person name="Desiro A."/>
            <person name="Na H."/>
            <person name="Kennedy M."/>
            <person name="Barry K."/>
            <person name="Grigoriev I.V."/>
            <person name="Miller A.N."/>
            <person name="O'Donnell K."/>
            <person name="Stajich J.E."/>
            <person name="Bonito G."/>
        </authorList>
    </citation>
    <scope>NUCLEOTIDE SEQUENCE</scope>
    <source>
        <strain evidence="6">NVP60</strain>
    </source>
</reference>
<keyword evidence="7" id="KW-1185">Reference proteome</keyword>
<comment type="subcellular location">
    <subcellularLocation>
        <location evidence="1">Cell envelope</location>
    </subcellularLocation>
</comment>
<evidence type="ECO:0000259" key="5">
    <source>
        <dbReference type="PROSITE" id="PS51352"/>
    </source>
</evidence>
<dbReference type="CDD" id="cd02966">
    <property type="entry name" value="TlpA_like_family"/>
    <property type="match status" value="1"/>
</dbReference>
<dbReference type="InterPro" id="IPR036249">
    <property type="entry name" value="Thioredoxin-like_sf"/>
</dbReference>
<evidence type="ECO:0000256" key="3">
    <source>
        <dbReference type="ARBA" id="ARBA00023157"/>
    </source>
</evidence>
<keyword evidence="2" id="KW-0201">Cytochrome c-type biogenesis</keyword>
<dbReference type="InterPro" id="IPR050553">
    <property type="entry name" value="Thioredoxin_ResA/DsbE_sf"/>
</dbReference>
<evidence type="ECO:0000256" key="2">
    <source>
        <dbReference type="ARBA" id="ARBA00022748"/>
    </source>
</evidence>
<dbReference type="Proteomes" id="UP000823405">
    <property type="component" value="Unassembled WGS sequence"/>
</dbReference>
<proteinExistence type="predicted"/>
<dbReference type="Gene3D" id="3.40.30.10">
    <property type="entry name" value="Glutaredoxin"/>
    <property type="match status" value="1"/>
</dbReference>
<dbReference type="SUPFAM" id="SSF52833">
    <property type="entry name" value="Thioredoxin-like"/>
    <property type="match status" value="1"/>
</dbReference>
<dbReference type="OrthoDB" id="2121326at2759"/>
<gene>
    <name evidence="6" type="ORF">BGZ97_006612</name>
</gene>
<evidence type="ECO:0000313" key="7">
    <source>
        <dbReference type="Proteomes" id="UP000823405"/>
    </source>
</evidence>
<evidence type="ECO:0000313" key="6">
    <source>
        <dbReference type="EMBL" id="KAG0316605.1"/>
    </source>
</evidence>
<keyword evidence="4" id="KW-0676">Redox-active center</keyword>
<dbReference type="PANTHER" id="PTHR42852:SF6">
    <property type="entry name" value="THIOL:DISULFIDE INTERCHANGE PROTEIN DSBE"/>
    <property type="match status" value="1"/>
</dbReference>
<dbReference type="PROSITE" id="PS51352">
    <property type="entry name" value="THIOREDOXIN_2"/>
    <property type="match status" value="1"/>
</dbReference>
<comment type="caution">
    <text evidence="6">The sequence shown here is derived from an EMBL/GenBank/DDBJ whole genome shotgun (WGS) entry which is preliminary data.</text>
</comment>
<sequence>MPSTVVEDTHKAQEEAIRNLYIEIFSTPFQDKYDDKWDEELFWVAIEDFKTKAAQQAGIEDPLVILRKVGFESYENIRNSLKEGPPECFREGWQSELLSQKVDVRSVLDRCEVVTGAKYEGVETIVVLDFWARWCEPCLKAAPDLSEIAEKHAGKVAVVGVNNEAMFEDKEQNVEQLKEFLAENKAAFRYTNVIDKENHARESVFRHCGYKAIPCLVVVVNNIVSYVGSPGEGFERALSNSLDAVAMEE</sequence>
<dbReference type="GO" id="GO:0017004">
    <property type="term" value="P:cytochrome complex assembly"/>
    <property type="evidence" value="ECO:0007669"/>
    <property type="project" value="UniProtKB-KW"/>
</dbReference>
<name>A0A9P6RB92_9FUNG</name>
<dbReference type="EMBL" id="JAAAIN010000293">
    <property type="protein sequence ID" value="KAG0316605.1"/>
    <property type="molecule type" value="Genomic_DNA"/>
</dbReference>
<dbReference type="Pfam" id="PF13905">
    <property type="entry name" value="Thioredoxin_8"/>
    <property type="match status" value="1"/>
</dbReference>
<organism evidence="6 7">
    <name type="scientific">Linnemannia gamsii</name>
    <dbReference type="NCBI Taxonomy" id="64522"/>
    <lineage>
        <taxon>Eukaryota</taxon>
        <taxon>Fungi</taxon>
        <taxon>Fungi incertae sedis</taxon>
        <taxon>Mucoromycota</taxon>
        <taxon>Mortierellomycotina</taxon>
        <taxon>Mortierellomycetes</taxon>
        <taxon>Mortierellales</taxon>
        <taxon>Mortierellaceae</taxon>
        <taxon>Linnemannia</taxon>
    </lineage>
</organism>
<dbReference type="InterPro" id="IPR013766">
    <property type="entry name" value="Thioredoxin_domain"/>
</dbReference>
<evidence type="ECO:0000256" key="4">
    <source>
        <dbReference type="ARBA" id="ARBA00023284"/>
    </source>
</evidence>
<feature type="domain" description="Thioredoxin" evidence="5">
    <location>
        <begin position="89"/>
        <end position="225"/>
    </location>
</feature>